<proteinExistence type="predicted"/>
<organism evidence="4 5">
    <name type="scientific">Polysphondylium violaceum</name>
    <dbReference type="NCBI Taxonomy" id="133409"/>
    <lineage>
        <taxon>Eukaryota</taxon>
        <taxon>Amoebozoa</taxon>
        <taxon>Evosea</taxon>
        <taxon>Eumycetozoa</taxon>
        <taxon>Dictyostelia</taxon>
        <taxon>Dictyosteliales</taxon>
        <taxon>Dictyosteliaceae</taxon>
        <taxon>Polysphondylium</taxon>
    </lineage>
</organism>
<feature type="domain" description="Ubiquitin-like" evidence="3">
    <location>
        <begin position="2"/>
        <end position="71"/>
    </location>
</feature>
<dbReference type="EMBL" id="AJWJ01000280">
    <property type="protein sequence ID" value="KAF2072436.1"/>
    <property type="molecule type" value="Genomic_DNA"/>
</dbReference>
<dbReference type="PANTHER" id="PTHR23322">
    <property type="entry name" value="FAS-ASSOCIATED PROTEIN"/>
    <property type="match status" value="1"/>
</dbReference>
<dbReference type="Pfam" id="PF00789">
    <property type="entry name" value="UBX"/>
    <property type="match status" value="1"/>
</dbReference>
<dbReference type="CDD" id="cd01767">
    <property type="entry name" value="UBX"/>
    <property type="match status" value="1"/>
</dbReference>
<dbReference type="InterPro" id="IPR050730">
    <property type="entry name" value="UBX_domain-protein"/>
</dbReference>
<keyword evidence="5" id="KW-1185">Reference proteome</keyword>
<feature type="region of interest" description="Disordered" evidence="1">
    <location>
        <begin position="328"/>
        <end position="373"/>
    </location>
</feature>
<feature type="compositionally biased region" description="Basic and acidic residues" evidence="1">
    <location>
        <begin position="330"/>
        <end position="357"/>
    </location>
</feature>
<comment type="caution">
    <text evidence="4">The sequence shown here is derived from an EMBL/GenBank/DDBJ whole genome shotgun (WGS) entry which is preliminary data.</text>
</comment>
<sequence>MDEISFDVLFGDSPLPITLDINATVADLKSILEMFTGVPADQQMLVNLSYNNNESAVLASLDLKNVEMVQVPPSSTTAETAAANVVDLTNVNNDTSGGGNIHPPMDLSDDDIDDIVDITTPTITTTTPTTTTTTTGYVPSPYATNFFPEVNQLSAQNLIDFLDQLSYPEFSEDFFEQFSVVLPQSFSGSYKEALAAAKRQGKLVLTYLHSDNDLSLNFCLDILRSEEMVEFINENYVFWTARITPEAESFLFSLIQFESYPILAIISNTSSPQIVEVIQGVSDKDQIYNKLVNETTARSDDLAKVKAEEEVNERDRIIVQEQDQAYQESLRADKEKQQKAEEERQRIEDKKNEKISRGDLVPTEPPKGPNTTQIIFKLPDDSKVERRFSSNEKLEMLCNFLDGNGCEIENYQFVTQYPKKVFTKADFNQTLKDAGLSPQSILNVRSNDD</sequence>
<dbReference type="Gene3D" id="3.10.20.90">
    <property type="entry name" value="Phosphatidylinositol 3-kinase Catalytic Subunit, Chain A, domain 1"/>
    <property type="match status" value="2"/>
</dbReference>
<reference evidence="4" key="1">
    <citation type="submission" date="2020-01" db="EMBL/GenBank/DDBJ databases">
        <title>Development of genomics and gene disruption for Polysphondylium violaceum indicates a role for the polyketide synthase stlB in stalk morphogenesis.</title>
        <authorList>
            <person name="Narita B."/>
            <person name="Kawabe Y."/>
            <person name="Kin K."/>
            <person name="Saito T."/>
            <person name="Gibbs R."/>
            <person name="Kuspa A."/>
            <person name="Muzny D."/>
            <person name="Queller D."/>
            <person name="Richards S."/>
            <person name="Strassman J."/>
            <person name="Sucgang R."/>
            <person name="Worley K."/>
            <person name="Schaap P."/>
        </authorList>
    </citation>
    <scope>NUCLEOTIDE SEQUENCE</scope>
    <source>
        <strain evidence="4">QSvi11</strain>
    </source>
</reference>
<dbReference type="PROSITE" id="PS50033">
    <property type="entry name" value="UBX"/>
    <property type="match status" value="1"/>
</dbReference>
<evidence type="ECO:0000259" key="2">
    <source>
        <dbReference type="PROSITE" id="PS50033"/>
    </source>
</evidence>
<dbReference type="AlphaFoldDB" id="A0A8J4URM2"/>
<dbReference type="SMART" id="SM00594">
    <property type="entry name" value="UAS"/>
    <property type="match status" value="1"/>
</dbReference>
<dbReference type="Pfam" id="PF21021">
    <property type="entry name" value="FAF1"/>
    <property type="match status" value="1"/>
</dbReference>
<gene>
    <name evidence="4" type="ORF">CYY_006248</name>
</gene>
<dbReference type="GO" id="GO:0036503">
    <property type="term" value="P:ERAD pathway"/>
    <property type="evidence" value="ECO:0007669"/>
    <property type="project" value="TreeGrafter"/>
</dbReference>
<evidence type="ECO:0000259" key="3">
    <source>
        <dbReference type="PROSITE" id="PS50053"/>
    </source>
</evidence>
<dbReference type="SUPFAM" id="SSF54236">
    <property type="entry name" value="Ubiquitin-like"/>
    <property type="match status" value="2"/>
</dbReference>
<evidence type="ECO:0000313" key="4">
    <source>
        <dbReference type="EMBL" id="KAF2072436.1"/>
    </source>
</evidence>
<dbReference type="CDD" id="cd02958">
    <property type="entry name" value="UAS"/>
    <property type="match status" value="1"/>
</dbReference>
<dbReference type="GO" id="GO:0005783">
    <property type="term" value="C:endoplasmic reticulum"/>
    <property type="evidence" value="ECO:0007669"/>
    <property type="project" value="TreeGrafter"/>
</dbReference>
<dbReference type="InterPro" id="IPR001012">
    <property type="entry name" value="UBX_dom"/>
</dbReference>
<dbReference type="Proteomes" id="UP000695562">
    <property type="component" value="Unassembled WGS sequence"/>
</dbReference>
<dbReference type="InterPro" id="IPR029071">
    <property type="entry name" value="Ubiquitin-like_domsf"/>
</dbReference>
<protein>
    <recommendedName>
        <fullName evidence="6">UBX domain-containing protein</fullName>
    </recommendedName>
</protein>
<dbReference type="InterPro" id="IPR036249">
    <property type="entry name" value="Thioredoxin-like_sf"/>
</dbReference>
<dbReference type="PROSITE" id="PS50053">
    <property type="entry name" value="UBIQUITIN_2"/>
    <property type="match status" value="1"/>
</dbReference>
<dbReference type="InterPro" id="IPR006577">
    <property type="entry name" value="UAS"/>
</dbReference>
<feature type="domain" description="UBX" evidence="2">
    <location>
        <begin position="367"/>
        <end position="444"/>
    </location>
</feature>
<dbReference type="InterPro" id="IPR000626">
    <property type="entry name" value="Ubiquitin-like_dom"/>
</dbReference>
<dbReference type="GO" id="GO:0043130">
    <property type="term" value="F:ubiquitin binding"/>
    <property type="evidence" value="ECO:0007669"/>
    <property type="project" value="TreeGrafter"/>
</dbReference>
<dbReference type="InterPro" id="IPR049483">
    <property type="entry name" value="FAF1_2-like_UAS"/>
</dbReference>
<dbReference type="PANTHER" id="PTHR23322:SF34">
    <property type="entry name" value="UBIQUITIN DOMAIN-CONTAINING PROTEIN"/>
    <property type="match status" value="1"/>
</dbReference>
<accession>A0A8J4URM2</accession>
<dbReference type="OrthoDB" id="1026733at2759"/>
<dbReference type="SUPFAM" id="SSF52833">
    <property type="entry name" value="Thioredoxin-like"/>
    <property type="match status" value="1"/>
</dbReference>
<evidence type="ECO:0000313" key="5">
    <source>
        <dbReference type="Proteomes" id="UP000695562"/>
    </source>
</evidence>
<name>A0A8J4URM2_9MYCE</name>
<evidence type="ECO:0008006" key="6">
    <source>
        <dbReference type="Google" id="ProtNLM"/>
    </source>
</evidence>
<dbReference type="SMART" id="SM00166">
    <property type="entry name" value="UBX"/>
    <property type="match status" value="1"/>
</dbReference>
<evidence type="ECO:0000256" key="1">
    <source>
        <dbReference type="SAM" id="MobiDB-lite"/>
    </source>
</evidence>
<dbReference type="Gene3D" id="3.40.30.10">
    <property type="entry name" value="Glutaredoxin"/>
    <property type="match status" value="1"/>
</dbReference>